<dbReference type="PIRSF" id="PIRSF029285">
    <property type="entry name" value="Aminopept"/>
    <property type="match status" value="1"/>
</dbReference>
<comment type="caution">
    <text evidence="1">The sequence shown here is derived from an EMBL/GenBank/DDBJ whole genome shotgun (WGS) entry which is preliminary data.</text>
</comment>
<keyword evidence="1" id="KW-0031">Aminopeptidase</keyword>
<evidence type="ECO:0000313" key="2">
    <source>
        <dbReference type="Proteomes" id="UP001596542"/>
    </source>
</evidence>
<keyword evidence="1" id="KW-0645">Protease</keyword>
<proteinExistence type="predicted"/>
<name>A0ABW2IFE2_9BURK</name>
<reference evidence="2" key="1">
    <citation type="journal article" date="2019" name="Int. J. Syst. Evol. Microbiol.">
        <title>The Global Catalogue of Microorganisms (GCM) 10K type strain sequencing project: providing services to taxonomists for standard genome sequencing and annotation.</title>
        <authorList>
            <consortium name="The Broad Institute Genomics Platform"/>
            <consortium name="The Broad Institute Genome Sequencing Center for Infectious Disease"/>
            <person name="Wu L."/>
            <person name="Ma J."/>
        </authorList>
    </citation>
    <scope>NUCLEOTIDE SEQUENCE [LARGE SCALE GENOMIC DNA]</scope>
    <source>
        <strain evidence="2">KACC 12508</strain>
    </source>
</reference>
<dbReference type="GO" id="GO:0004177">
    <property type="term" value="F:aminopeptidase activity"/>
    <property type="evidence" value="ECO:0007669"/>
    <property type="project" value="UniProtKB-KW"/>
</dbReference>
<keyword evidence="2" id="KW-1185">Reference proteome</keyword>
<keyword evidence="1" id="KW-0378">Hydrolase</keyword>
<evidence type="ECO:0000313" key="1">
    <source>
        <dbReference type="EMBL" id="MFC7289714.1"/>
    </source>
</evidence>
<dbReference type="Proteomes" id="UP001596542">
    <property type="component" value="Unassembled WGS sequence"/>
</dbReference>
<dbReference type="EC" id="3.4.11.-" evidence="1"/>
<dbReference type="EMBL" id="JBHTBU010000003">
    <property type="protein sequence ID" value="MFC7289714.1"/>
    <property type="molecule type" value="Genomic_DNA"/>
</dbReference>
<sequence>MKKSRRFPAAESISRQRPAISHWRSGLLLCALLALTGCAQMNYYAQATHGQSSLMAAAKPIDDLLQNPELEPKLRQRLLTANKIRHFAVDELALPDNGTYQNYADLQRPYALWNVVATPELSMRPLQWCFPIAGCVSYRGYYSEAGAQAFAEEMRAAGNDVQIMGVPAYSTLGWYKDPVLSSFINYPDAEVARLMIHELAHQIVYVQGDTQFNESFATAVEEVGVDRWLARYGDEKARQSYVVTQERKQQFIALLLQYRQKLVDNYASGRTDAAKRQAKQEIFAALQDDYKLLKASWSGHAAYDRWFAQGLTNAHLASVATYHDQVPGFRALLREANDFPAFYRAVIALSRLDKVQRDSQLAALAAAAPVVLHADTAAGR</sequence>
<dbReference type="InterPro" id="IPR014553">
    <property type="entry name" value="Aminopept"/>
</dbReference>
<dbReference type="RefSeq" id="WP_382273006.1">
    <property type="nucleotide sequence ID" value="NZ_JBHTBU010000003.1"/>
</dbReference>
<accession>A0ABW2IFE2</accession>
<organism evidence="1 2">
    <name type="scientific">Herminiimonas glaciei</name>
    <dbReference type="NCBI Taxonomy" id="523788"/>
    <lineage>
        <taxon>Bacteria</taxon>
        <taxon>Pseudomonadati</taxon>
        <taxon>Pseudomonadota</taxon>
        <taxon>Betaproteobacteria</taxon>
        <taxon>Burkholderiales</taxon>
        <taxon>Oxalobacteraceae</taxon>
        <taxon>Herminiimonas</taxon>
    </lineage>
</organism>
<protein>
    <submittedName>
        <fullName evidence="1">Aminopeptidase</fullName>
        <ecNumber evidence="1">3.4.11.-</ecNumber>
    </submittedName>
</protein>
<dbReference type="Pfam" id="PF10023">
    <property type="entry name" value="Aminopep"/>
    <property type="match status" value="1"/>
</dbReference>
<gene>
    <name evidence="1" type="ORF">ACFQPC_16825</name>
</gene>